<accession>A0A9N9I6E4</accession>
<protein>
    <submittedName>
        <fullName evidence="1">21222_t:CDS:1</fullName>
    </submittedName>
</protein>
<comment type="caution">
    <text evidence="1">The sequence shown here is derived from an EMBL/GenBank/DDBJ whole genome shotgun (WGS) entry which is preliminary data.</text>
</comment>
<evidence type="ECO:0000313" key="2">
    <source>
        <dbReference type="Proteomes" id="UP000789759"/>
    </source>
</evidence>
<gene>
    <name evidence="1" type="ORF">CPELLU_LOCUS13002</name>
</gene>
<keyword evidence="2" id="KW-1185">Reference proteome</keyword>
<dbReference type="AlphaFoldDB" id="A0A9N9I6E4"/>
<organism evidence="1 2">
    <name type="scientific">Cetraspora pellucida</name>
    <dbReference type="NCBI Taxonomy" id="1433469"/>
    <lineage>
        <taxon>Eukaryota</taxon>
        <taxon>Fungi</taxon>
        <taxon>Fungi incertae sedis</taxon>
        <taxon>Mucoromycota</taxon>
        <taxon>Glomeromycotina</taxon>
        <taxon>Glomeromycetes</taxon>
        <taxon>Diversisporales</taxon>
        <taxon>Gigasporaceae</taxon>
        <taxon>Cetraspora</taxon>
    </lineage>
</organism>
<evidence type="ECO:0000313" key="1">
    <source>
        <dbReference type="EMBL" id="CAG8722808.1"/>
    </source>
</evidence>
<dbReference type="EMBL" id="CAJVQA010013246">
    <property type="protein sequence ID" value="CAG8722808.1"/>
    <property type="molecule type" value="Genomic_DNA"/>
</dbReference>
<sequence length="169" mass="19604">MNKLSENKINEIINHAIQHWTHTFGTKNRNTHEAYIGLKNFITMINNSENIGYFGDGKIDTMRNQALEKVKSILTNAYNKGLDYWSEGLLHQVAHRVYQEKLSLIQNQNKQLLIKINELNNSSKKNISLNINDKIDQILKNLDINFIDNISLENKIDNITEFTNTLSNF</sequence>
<reference evidence="1" key="1">
    <citation type="submission" date="2021-06" db="EMBL/GenBank/DDBJ databases">
        <authorList>
            <person name="Kallberg Y."/>
            <person name="Tangrot J."/>
            <person name="Rosling A."/>
        </authorList>
    </citation>
    <scope>NUCLEOTIDE SEQUENCE</scope>
    <source>
        <strain evidence="1">FL966</strain>
    </source>
</reference>
<proteinExistence type="predicted"/>
<dbReference type="Proteomes" id="UP000789759">
    <property type="component" value="Unassembled WGS sequence"/>
</dbReference>
<name>A0A9N9I6E4_9GLOM</name>